<dbReference type="SUPFAM" id="SSF46785">
    <property type="entry name" value="Winged helix' DNA-binding domain"/>
    <property type="match status" value="1"/>
</dbReference>
<dbReference type="Gene3D" id="1.10.10.10">
    <property type="entry name" value="Winged helix-like DNA-binding domain superfamily/Winged helix DNA-binding domain"/>
    <property type="match status" value="1"/>
</dbReference>
<gene>
    <name evidence="6" type="ORF">VQ02_30200</name>
</gene>
<dbReference type="AlphaFoldDB" id="A0A0J6S255"/>
<dbReference type="OrthoDB" id="9807558at2"/>
<dbReference type="InterPro" id="IPR014757">
    <property type="entry name" value="Tscrpt_reg_IclR_C"/>
</dbReference>
<dbReference type="Pfam" id="PF01614">
    <property type="entry name" value="IclR_C"/>
    <property type="match status" value="1"/>
</dbReference>
<feature type="domain" description="IclR-ED" evidence="5">
    <location>
        <begin position="66"/>
        <end position="254"/>
    </location>
</feature>
<dbReference type="EMBL" id="LABY01000261">
    <property type="protein sequence ID" value="KMO29270.1"/>
    <property type="molecule type" value="Genomic_DNA"/>
</dbReference>
<dbReference type="InterPro" id="IPR005471">
    <property type="entry name" value="Tscrpt_reg_IclR_N"/>
</dbReference>
<evidence type="ECO:0000256" key="3">
    <source>
        <dbReference type="ARBA" id="ARBA00023163"/>
    </source>
</evidence>
<organism evidence="6 7">
    <name type="scientific">Methylobacterium variabile</name>
    <dbReference type="NCBI Taxonomy" id="298794"/>
    <lineage>
        <taxon>Bacteria</taxon>
        <taxon>Pseudomonadati</taxon>
        <taxon>Pseudomonadota</taxon>
        <taxon>Alphaproteobacteria</taxon>
        <taxon>Hyphomicrobiales</taxon>
        <taxon>Methylobacteriaceae</taxon>
        <taxon>Methylobacterium</taxon>
    </lineage>
</organism>
<dbReference type="SUPFAM" id="SSF55781">
    <property type="entry name" value="GAF domain-like"/>
    <property type="match status" value="1"/>
</dbReference>
<dbReference type="PANTHER" id="PTHR30136">
    <property type="entry name" value="HELIX-TURN-HELIX TRANSCRIPTIONAL REGULATOR, ICLR FAMILY"/>
    <property type="match status" value="1"/>
</dbReference>
<dbReference type="GO" id="GO:0045892">
    <property type="term" value="P:negative regulation of DNA-templated transcription"/>
    <property type="evidence" value="ECO:0007669"/>
    <property type="project" value="TreeGrafter"/>
</dbReference>
<evidence type="ECO:0000256" key="2">
    <source>
        <dbReference type="ARBA" id="ARBA00023125"/>
    </source>
</evidence>
<evidence type="ECO:0000313" key="7">
    <source>
        <dbReference type="Proteomes" id="UP000035955"/>
    </source>
</evidence>
<evidence type="ECO:0000259" key="4">
    <source>
        <dbReference type="PROSITE" id="PS51077"/>
    </source>
</evidence>
<dbReference type="GO" id="GO:0003677">
    <property type="term" value="F:DNA binding"/>
    <property type="evidence" value="ECO:0007669"/>
    <property type="project" value="UniProtKB-KW"/>
</dbReference>
<feature type="domain" description="HTH iclR-type" evidence="4">
    <location>
        <begin position="3"/>
        <end position="65"/>
    </location>
</feature>
<dbReference type="GO" id="GO:0003700">
    <property type="term" value="F:DNA-binding transcription factor activity"/>
    <property type="evidence" value="ECO:0007669"/>
    <property type="project" value="TreeGrafter"/>
</dbReference>
<dbReference type="PROSITE" id="PS51077">
    <property type="entry name" value="HTH_ICLR"/>
    <property type="match status" value="1"/>
</dbReference>
<name>A0A0J6S255_9HYPH</name>
<dbReference type="PROSITE" id="PS51078">
    <property type="entry name" value="ICLR_ED"/>
    <property type="match status" value="1"/>
</dbReference>
<reference evidence="6 7" key="1">
    <citation type="submission" date="2015-03" db="EMBL/GenBank/DDBJ databases">
        <title>Genome sequencing of Methylobacterium variabile DSM 16961.</title>
        <authorList>
            <person name="Chaudhry V."/>
            <person name="Patil P.B."/>
        </authorList>
    </citation>
    <scope>NUCLEOTIDE SEQUENCE [LARGE SCALE GENOMIC DNA]</scope>
    <source>
        <strain evidence="6 7">DSM 16961</strain>
    </source>
</reference>
<dbReference type="SMART" id="SM00346">
    <property type="entry name" value="HTH_ICLR"/>
    <property type="match status" value="1"/>
</dbReference>
<accession>A0A0J6S255</accession>
<keyword evidence="1" id="KW-0805">Transcription regulation</keyword>
<keyword evidence="7" id="KW-1185">Reference proteome</keyword>
<keyword evidence="2" id="KW-0238">DNA-binding</keyword>
<dbReference type="PATRIC" id="fig|298794.3.peg.4190"/>
<sequence>MAGSLLRRILDLVELLANYPRGLPLQSIADTLAIPKSGAHRLLAELVEHHYAVQDVETGRYLLTTKFATLGLKHLSRTGVVDIAQSVLNRLADLSGELARLAVVDYPRLVWVAKAQGARTGLRFDGDMGTEARLSTTSTGIAWLASLSDEEALELVMRQGLGAPEECGPNAPRTVAALMVLVAEARARGYAWVQDTNTPGAAAMAANIVHPQTGRAVGNLSVAGPSLRLTEAQRDAIAPELLSAAADLSSVGAFSEYLGALGGSARRHPEPVRRE</sequence>
<evidence type="ECO:0000313" key="6">
    <source>
        <dbReference type="EMBL" id="KMO29270.1"/>
    </source>
</evidence>
<comment type="caution">
    <text evidence="6">The sequence shown here is derived from an EMBL/GenBank/DDBJ whole genome shotgun (WGS) entry which is preliminary data.</text>
</comment>
<evidence type="ECO:0000256" key="1">
    <source>
        <dbReference type="ARBA" id="ARBA00023015"/>
    </source>
</evidence>
<keyword evidence="3" id="KW-0804">Transcription</keyword>
<dbReference type="InterPro" id="IPR036390">
    <property type="entry name" value="WH_DNA-bd_sf"/>
</dbReference>
<dbReference type="InterPro" id="IPR029016">
    <property type="entry name" value="GAF-like_dom_sf"/>
</dbReference>
<proteinExistence type="predicted"/>
<dbReference type="Proteomes" id="UP000035955">
    <property type="component" value="Unassembled WGS sequence"/>
</dbReference>
<protein>
    <submittedName>
        <fullName evidence="6">IclR family transcriptional regulator</fullName>
    </submittedName>
</protein>
<dbReference type="Pfam" id="PF09339">
    <property type="entry name" value="HTH_IclR"/>
    <property type="match status" value="1"/>
</dbReference>
<dbReference type="InterPro" id="IPR050707">
    <property type="entry name" value="HTH_MetabolicPath_Reg"/>
</dbReference>
<dbReference type="Gene3D" id="3.30.450.40">
    <property type="match status" value="1"/>
</dbReference>
<evidence type="ECO:0000259" key="5">
    <source>
        <dbReference type="PROSITE" id="PS51078"/>
    </source>
</evidence>
<dbReference type="InterPro" id="IPR036388">
    <property type="entry name" value="WH-like_DNA-bd_sf"/>
</dbReference>
<dbReference type="RefSeq" id="WP_048447939.1">
    <property type="nucleotide sequence ID" value="NZ_LABY01000261.1"/>
</dbReference>
<dbReference type="PANTHER" id="PTHR30136:SF35">
    <property type="entry name" value="HTH-TYPE TRANSCRIPTIONAL REGULATOR RV1719"/>
    <property type="match status" value="1"/>
</dbReference>